<feature type="chain" id="PRO_5025338375" evidence="1">
    <location>
        <begin position="28"/>
        <end position="52"/>
    </location>
</feature>
<keyword evidence="3" id="KW-1185">Reference proteome</keyword>
<comment type="caution">
    <text evidence="2">The sequence shown here is derived from an EMBL/GenBank/DDBJ whole genome shotgun (WGS) entry which is preliminary data.</text>
</comment>
<dbReference type="Proteomes" id="UP000478546">
    <property type="component" value="Unassembled WGS sequence"/>
</dbReference>
<sequence length="52" mass="5461">MKNIKTIIAYLLVAVFLLGSIAASARAVPENPVNRTTAIVTGAAQLIQLPNN</sequence>
<name>A0A6B2H7D1_9BACT</name>
<feature type="signal peptide" evidence="1">
    <location>
        <begin position="1"/>
        <end position="27"/>
    </location>
</feature>
<gene>
    <name evidence="2" type="ORF">GWO68_03695</name>
</gene>
<evidence type="ECO:0000256" key="1">
    <source>
        <dbReference type="SAM" id="SignalP"/>
    </source>
</evidence>
<evidence type="ECO:0000313" key="3">
    <source>
        <dbReference type="Proteomes" id="UP000478546"/>
    </source>
</evidence>
<keyword evidence="1" id="KW-0732">Signal</keyword>
<reference evidence="2 3" key="1">
    <citation type="submission" date="2020-01" db="EMBL/GenBank/DDBJ databases">
        <authorList>
            <person name="Kim M.K."/>
        </authorList>
    </citation>
    <scope>NUCLEOTIDE SEQUENCE [LARGE SCALE GENOMIC DNA]</scope>
    <source>
        <strain evidence="2 3">BT213</strain>
    </source>
</reference>
<organism evidence="2 3">
    <name type="scientific">Pontibacter fetidus</name>
    <dbReference type="NCBI Taxonomy" id="2700082"/>
    <lineage>
        <taxon>Bacteria</taxon>
        <taxon>Pseudomonadati</taxon>
        <taxon>Bacteroidota</taxon>
        <taxon>Cytophagia</taxon>
        <taxon>Cytophagales</taxon>
        <taxon>Hymenobacteraceae</taxon>
        <taxon>Pontibacter</taxon>
    </lineage>
</organism>
<protein>
    <submittedName>
        <fullName evidence="2">Uncharacterized protein</fullName>
    </submittedName>
</protein>
<dbReference type="EMBL" id="JAAEAA010000004">
    <property type="protein sequence ID" value="NDK55014.1"/>
    <property type="molecule type" value="Genomic_DNA"/>
</dbReference>
<dbReference type="AlphaFoldDB" id="A0A6B2H7D1"/>
<proteinExistence type="predicted"/>
<evidence type="ECO:0000313" key="2">
    <source>
        <dbReference type="EMBL" id="NDK55014.1"/>
    </source>
</evidence>
<dbReference type="RefSeq" id="WP_162345079.1">
    <property type="nucleotide sequence ID" value="NZ_JAAEAA010000004.1"/>
</dbReference>
<accession>A0A6B2H7D1</accession>